<dbReference type="PANTHER" id="PTHR34094">
    <property type="match status" value="1"/>
</dbReference>
<dbReference type="AlphaFoldDB" id="A0A5C4WRR3"/>
<comment type="caution">
    <text evidence="2">The sequence shown here is derived from an EMBL/GenBank/DDBJ whole genome shotgun (WGS) entry which is preliminary data.</text>
</comment>
<gene>
    <name evidence="2" type="ORF">FHP29_01000</name>
</gene>
<evidence type="ECO:0000259" key="1">
    <source>
        <dbReference type="Pfam" id="PF13349"/>
    </source>
</evidence>
<dbReference type="OrthoDB" id="3252095at2"/>
<organism evidence="2 3">
    <name type="scientific">Nocardioides albidus</name>
    <dbReference type="NCBI Taxonomy" id="1517589"/>
    <lineage>
        <taxon>Bacteria</taxon>
        <taxon>Bacillati</taxon>
        <taxon>Actinomycetota</taxon>
        <taxon>Actinomycetes</taxon>
        <taxon>Propionibacteriales</taxon>
        <taxon>Nocardioidaceae</taxon>
        <taxon>Nocardioides</taxon>
    </lineage>
</organism>
<dbReference type="PANTHER" id="PTHR34094:SF1">
    <property type="entry name" value="PROTEIN FAM185A"/>
    <property type="match status" value="1"/>
</dbReference>
<evidence type="ECO:0000313" key="3">
    <source>
        <dbReference type="Proteomes" id="UP000313231"/>
    </source>
</evidence>
<feature type="domain" description="DUF4097" evidence="1">
    <location>
        <begin position="19"/>
        <end position="230"/>
    </location>
</feature>
<dbReference type="Pfam" id="PF13349">
    <property type="entry name" value="DUF4097"/>
    <property type="match status" value="1"/>
</dbReference>
<dbReference type="InterPro" id="IPR025164">
    <property type="entry name" value="Toastrack_DUF4097"/>
</dbReference>
<dbReference type="Proteomes" id="UP000313231">
    <property type="component" value="Unassembled WGS sequence"/>
</dbReference>
<accession>A0A5C4WRR3</accession>
<dbReference type="EMBL" id="VDMP01000011">
    <property type="protein sequence ID" value="TNM50139.1"/>
    <property type="molecule type" value="Genomic_DNA"/>
</dbReference>
<keyword evidence="3" id="KW-1185">Reference proteome</keyword>
<evidence type="ECO:0000313" key="2">
    <source>
        <dbReference type="EMBL" id="TNM50139.1"/>
    </source>
</evidence>
<protein>
    <submittedName>
        <fullName evidence="2">DUF4097 domain-containing protein</fullName>
    </submittedName>
</protein>
<reference evidence="2 3" key="1">
    <citation type="journal article" date="2016" name="Int. J. Syst. Evol. Microbiol.">
        <title>Nocardioides albidus sp. nov., an actinobacterium isolated from garden soil.</title>
        <authorList>
            <person name="Singh H."/>
            <person name="Du J."/>
            <person name="Trinh H."/>
            <person name="Won K."/>
            <person name="Yang J.E."/>
            <person name="Yin C."/>
            <person name="Kook M."/>
            <person name="Yi T.H."/>
        </authorList>
    </citation>
    <scope>NUCLEOTIDE SEQUENCE [LARGE SCALE GENOMIC DNA]</scope>
    <source>
        <strain evidence="2 3">CCTCC AB 2015297</strain>
    </source>
</reference>
<sequence length="295" mass="30108">MSTYEPLRQVLDTPGPVRLHVENGRGRIEVRAAEQRTTDITLTGARAHEVRVTQDGARIGVVAPKPRTGIFGGTDELVIEVVVPVGSDLVARSGSASITAAGRLQTARVKSGSGTVVLDRATTVVVDTGSGDVTVAEVEGDVRVRTGSGAVDVGRIAGSASVSTGSGDVRLGQTLGTVAVKTGSGDLEVGECRADLTSRTGSGDVVVRTARRGRILVKGASTRVHVGVPTGTPVWTDVSTVTGRVSSTLPPVGRPTPGADHVELRATTVSGDIVLVPADQEPTGISPTGVTRHPA</sequence>
<dbReference type="RefSeq" id="WP_139621013.1">
    <property type="nucleotide sequence ID" value="NZ_VDMP01000011.1"/>
</dbReference>
<proteinExistence type="predicted"/>
<name>A0A5C4WRR3_9ACTN</name>